<dbReference type="PANTHER" id="PTHR42829">
    <property type="entry name" value="NADH-UBIQUINONE OXIDOREDUCTASE CHAIN 5"/>
    <property type="match status" value="1"/>
</dbReference>
<dbReference type="Pfam" id="PF01010">
    <property type="entry name" value="Proton_antipo_C"/>
    <property type="match status" value="1"/>
</dbReference>
<dbReference type="Pfam" id="PF00662">
    <property type="entry name" value="Proton_antipo_N"/>
    <property type="match status" value="1"/>
</dbReference>
<evidence type="ECO:0000256" key="7">
    <source>
        <dbReference type="ARBA" id="ARBA00022528"/>
    </source>
</evidence>
<comment type="similarity">
    <text evidence="3 20">Belongs to the complex I subunit 5 family.</text>
</comment>
<dbReference type="RefSeq" id="YP_009653641.1">
    <property type="nucleotide sequence ID" value="NC_042784.1"/>
</dbReference>
<name>A0A4D6SW61_9LAMI</name>
<evidence type="ECO:0000256" key="3">
    <source>
        <dbReference type="ARBA" id="ARBA00008200"/>
    </source>
</evidence>
<evidence type="ECO:0000256" key="6">
    <source>
        <dbReference type="ARBA" id="ARBA00022448"/>
    </source>
</evidence>
<comment type="subunit">
    <text evidence="4 20">NDH is composed of at least 16 different subunits, 5 of which are encoded in the nucleus.</text>
</comment>
<proteinExistence type="inferred from homology"/>
<feature type="transmembrane region" description="Helical" evidence="20">
    <location>
        <begin position="40"/>
        <end position="60"/>
    </location>
</feature>
<evidence type="ECO:0000256" key="18">
    <source>
        <dbReference type="ARBA" id="ARBA00047726"/>
    </source>
</evidence>
<geneLocation type="chloroplast" evidence="24"/>
<keyword evidence="14 20" id="KW-1133">Transmembrane helix</keyword>
<feature type="transmembrane region" description="Helical" evidence="20">
    <location>
        <begin position="6"/>
        <end position="28"/>
    </location>
</feature>
<evidence type="ECO:0000256" key="9">
    <source>
        <dbReference type="ARBA" id="ARBA00022692"/>
    </source>
</evidence>
<dbReference type="PANTHER" id="PTHR42829:SF2">
    <property type="entry name" value="NADH-UBIQUINONE OXIDOREDUCTASE CHAIN 5"/>
    <property type="match status" value="1"/>
</dbReference>
<evidence type="ECO:0000259" key="21">
    <source>
        <dbReference type="Pfam" id="PF00361"/>
    </source>
</evidence>
<dbReference type="GO" id="GO:0048038">
    <property type="term" value="F:quinone binding"/>
    <property type="evidence" value="ECO:0007669"/>
    <property type="project" value="UniProtKB-KW"/>
</dbReference>
<dbReference type="InterPro" id="IPR018393">
    <property type="entry name" value="NADHpl_OxRdtase_5_subgr"/>
</dbReference>
<dbReference type="EC" id="7.1.1.-" evidence="20"/>
<dbReference type="InterPro" id="IPR002128">
    <property type="entry name" value="NADH_UbQ_OxRdtase_chlpt_su5_C"/>
</dbReference>
<keyword evidence="13" id="KW-1278">Translocase</keyword>
<evidence type="ECO:0000256" key="14">
    <source>
        <dbReference type="ARBA" id="ARBA00022989"/>
    </source>
</evidence>
<dbReference type="InterPro" id="IPR003945">
    <property type="entry name" value="NU5C-like"/>
</dbReference>
<dbReference type="GO" id="GO:0015990">
    <property type="term" value="P:electron transport coupled proton transport"/>
    <property type="evidence" value="ECO:0007669"/>
    <property type="project" value="TreeGrafter"/>
</dbReference>
<dbReference type="GO" id="GO:0009535">
    <property type="term" value="C:chloroplast thylakoid membrane"/>
    <property type="evidence" value="ECO:0007669"/>
    <property type="project" value="UniProtKB-SubCell"/>
</dbReference>
<dbReference type="Gene3D" id="1.20.5.2700">
    <property type="match status" value="1"/>
</dbReference>
<evidence type="ECO:0000256" key="2">
    <source>
        <dbReference type="ARBA" id="ARBA00004454"/>
    </source>
</evidence>
<keyword evidence="12 20" id="KW-0618">Plastoquinone</keyword>
<dbReference type="NCBIfam" id="NF005141">
    <property type="entry name" value="PRK06590.1"/>
    <property type="match status" value="1"/>
</dbReference>
<accession>A0A4D6SW61</accession>
<feature type="transmembrane region" description="Helical" evidence="20">
    <location>
        <begin position="293"/>
        <end position="311"/>
    </location>
</feature>
<evidence type="ECO:0000256" key="20">
    <source>
        <dbReference type="RuleBase" id="RU364062"/>
    </source>
</evidence>
<dbReference type="GeneID" id="40500314"/>
<evidence type="ECO:0000259" key="23">
    <source>
        <dbReference type="Pfam" id="PF01010"/>
    </source>
</evidence>
<keyword evidence="10 20" id="KW-0874">Quinone</keyword>
<feature type="transmembrane region" description="Helical" evidence="20">
    <location>
        <begin position="393"/>
        <end position="412"/>
    </location>
</feature>
<evidence type="ECO:0000256" key="4">
    <source>
        <dbReference type="ARBA" id="ARBA00011199"/>
    </source>
</evidence>
<dbReference type="NCBIfam" id="TIGR01974">
    <property type="entry name" value="NDH_I_L"/>
    <property type="match status" value="1"/>
</dbReference>
<keyword evidence="6 20" id="KW-0813">Transport</keyword>
<dbReference type="Pfam" id="PF00361">
    <property type="entry name" value="Proton_antipo_M"/>
    <property type="match status" value="1"/>
</dbReference>
<comment type="catalytic activity">
    <reaction evidence="19 20">
        <text>a plastoquinone + NADH + (n+1) H(+)(in) = a plastoquinol + NAD(+) + n H(+)(out)</text>
        <dbReference type="Rhea" id="RHEA:42608"/>
        <dbReference type="Rhea" id="RHEA-COMP:9561"/>
        <dbReference type="Rhea" id="RHEA-COMP:9562"/>
        <dbReference type="ChEBI" id="CHEBI:15378"/>
        <dbReference type="ChEBI" id="CHEBI:17757"/>
        <dbReference type="ChEBI" id="CHEBI:57540"/>
        <dbReference type="ChEBI" id="CHEBI:57945"/>
        <dbReference type="ChEBI" id="CHEBI:62192"/>
    </reaction>
</comment>
<evidence type="ECO:0000256" key="19">
    <source>
        <dbReference type="ARBA" id="ARBA00048026"/>
    </source>
</evidence>
<gene>
    <name evidence="20 24" type="primary">ndhF</name>
</gene>
<keyword evidence="15 20" id="KW-0520">NAD</keyword>
<dbReference type="AlphaFoldDB" id="A0A4D6SW61"/>
<evidence type="ECO:0000256" key="16">
    <source>
        <dbReference type="ARBA" id="ARBA00023078"/>
    </source>
</evidence>
<organism evidence="24">
    <name type="scientific">Forestiera phillyreoides</name>
    <dbReference type="NCBI Taxonomy" id="2491097"/>
    <lineage>
        <taxon>Eukaryota</taxon>
        <taxon>Viridiplantae</taxon>
        <taxon>Streptophyta</taxon>
        <taxon>Embryophyta</taxon>
        <taxon>Tracheophyta</taxon>
        <taxon>Spermatophyta</taxon>
        <taxon>Magnoliopsida</taxon>
        <taxon>eudicotyledons</taxon>
        <taxon>Gunneridae</taxon>
        <taxon>Pentapetalae</taxon>
        <taxon>asterids</taxon>
        <taxon>lamiids</taxon>
        <taxon>Lamiales</taxon>
        <taxon>Oleaceae</taxon>
        <taxon>Oleeae</taxon>
        <taxon>Forestiera</taxon>
    </lineage>
</organism>
<feature type="transmembrane region" description="Helical" evidence="20">
    <location>
        <begin position="546"/>
        <end position="566"/>
    </location>
</feature>
<keyword evidence="7 20" id="KW-0150">Chloroplast</keyword>
<feature type="transmembrane region" description="Helical" evidence="20">
    <location>
        <begin position="318"/>
        <end position="339"/>
    </location>
</feature>
<evidence type="ECO:0000256" key="10">
    <source>
        <dbReference type="ARBA" id="ARBA00022719"/>
    </source>
</evidence>
<reference evidence="24" key="1">
    <citation type="submission" date="2018-08" db="EMBL/GenBank/DDBJ databases">
        <authorList>
            <person name="Olofsson J."/>
            <person name="Cantera I."/>
            <person name="Van de Paer C."/>
            <person name="Hong-Wa C."/>
            <person name="Zedane L."/>
            <person name="Dunning L."/>
            <person name="Alberti A."/>
            <person name="Christin P.-A."/>
            <person name="Besnard G."/>
        </authorList>
    </citation>
    <scope>NUCLEOTIDE SEQUENCE</scope>
</reference>
<feature type="transmembrane region" description="Helical" evidence="20">
    <location>
        <begin position="145"/>
        <end position="166"/>
    </location>
</feature>
<sequence length="738" mass="83555">MEQTYQYAWIIPFVPLPVPMLIGVGLLLFPTATKNLRRMWAFPSILLLSIVMIFSINLSIQQINSSSIYQYVWSWTINNDFSLEFGYLIDPLTSIMSMLITTVGIMVLIYSDNYMAHDQGYLRFFAYMSFFSTSMLGLVTSSNLIQIYIFWELVGMCSYLLIGFWFTRPIAANACQKAFVTNRVGDFGLLLGILGFYWITGSFEFRDLFEILNNLIYNNQVNSSFVTLCAALLFTGAVAKSAQFPLHVWLPDAMEGPTPISALIHAATMVAAGIFLVARLLPLFIVIPYIMNLISFIGIITVLLGATLALAQKDIKRGLAYSTMSQLGYMMLALGMGSYRSALFHLITHAYSKALLFLGSGSIIHSMETLVGYSPDKSQNMVLMGGLRKHVPITQIAFLLGTISLCGIPPLACFWSKDEILNDSWLYSPIFAIIAWTTAGLTAFYMFRIYLLTFEGHLNVHFQNYSGKQNTPFYSISLWGKGGSKRINKNFRLLKMNNSKSSSFFSKKTYRSDKNVRNRVGPFITIVHFENKKDYSYPYESDNTMLFPLLVLGIFTLFVGSLGIPFNQELDILTKWLTPSINLLHQKLNDSIDWYEFLKDAIFSVSIAYFGIFIASFLYKPIYSSFKNFDLINLFVKTGPKRSLWDKILNGLYNWSYNRAYIDAFYTTSLTGTIRGLAQLTHFFDRRVIDGITNGVGVISFFVGEGIKYVGGGRISSYLFFYLSCVSIFLLGLYFPVF</sequence>
<keyword evidence="16 20" id="KW-0793">Thylakoid</keyword>
<feature type="domain" description="NADH:quinone oxidoreductase/Mrp antiporter transmembrane" evidence="21">
    <location>
        <begin position="141"/>
        <end position="442"/>
    </location>
</feature>
<evidence type="ECO:0000256" key="17">
    <source>
        <dbReference type="ARBA" id="ARBA00023136"/>
    </source>
</evidence>
<protein>
    <recommendedName>
        <fullName evidence="5 20">NAD(P)H-quinone oxidoreductase subunit 5, chloroplastic</fullName>
        <ecNumber evidence="20">7.1.1.-</ecNumber>
    </recommendedName>
    <alternativeName>
        <fullName evidence="20">NADH-plastoquinone oxidoreductase subunit 5</fullName>
    </alternativeName>
</protein>
<keyword evidence="8 20" id="KW-0934">Plastid</keyword>
<comment type="subcellular location">
    <subcellularLocation>
        <location evidence="2 20">Plastid</location>
        <location evidence="2 20">Chloroplast thylakoid membrane</location>
        <topology evidence="2 20">Multi-pass membrane protein</topology>
    </subcellularLocation>
</comment>
<keyword evidence="11 20" id="KW-0521">NADP</keyword>
<evidence type="ECO:0000256" key="15">
    <source>
        <dbReference type="ARBA" id="ARBA00023027"/>
    </source>
</evidence>
<evidence type="ECO:0000256" key="12">
    <source>
        <dbReference type="ARBA" id="ARBA00022957"/>
    </source>
</evidence>
<evidence type="ECO:0000259" key="22">
    <source>
        <dbReference type="Pfam" id="PF00662"/>
    </source>
</evidence>
<dbReference type="InterPro" id="IPR001750">
    <property type="entry name" value="ND/Mrp_TM"/>
</dbReference>
<dbReference type="GO" id="GO:0042773">
    <property type="term" value="P:ATP synthesis coupled electron transport"/>
    <property type="evidence" value="ECO:0007669"/>
    <property type="project" value="InterPro"/>
</dbReference>
<comment type="function">
    <text evidence="1 20">NDH shuttles electrons from NAD(P)H:plastoquinone, via FMN and iron-sulfur (Fe-S) centers, to quinones in the photosynthetic chain and possibly in a chloroplast respiratory chain. The immediate electron acceptor for the enzyme in this species is believed to be plastoquinone. Couples the redox reaction to proton translocation, and thus conserves the redox energy in a proton gradient.</text>
</comment>
<evidence type="ECO:0000256" key="11">
    <source>
        <dbReference type="ARBA" id="ARBA00022857"/>
    </source>
</evidence>
<dbReference type="PRINTS" id="PR01434">
    <property type="entry name" value="NADHDHGNASE5"/>
</dbReference>
<feature type="transmembrane region" description="Helical" evidence="20">
    <location>
        <begin position="601"/>
        <end position="619"/>
    </location>
</feature>
<feature type="transmembrane region" description="Helical" evidence="20">
    <location>
        <begin position="85"/>
        <end position="109"/>
    </location>
</feature>
<dbReference type="EMBL" id="MH817904">
    <property type="protein sequence ID" value="QCG71146.1"/>
    <property type="molecule type" value="Genomic_DNA"/>
</dbReference>
<dbReference type="GO" id="GO:0003954">
    <property type="term" value="F:NADH dehydrogenase activity"/>
    <property type="evidence" value="ECO:0007669"/>
    <property type="project" value="TreeGrafter"/>
</dbReference>
<reference evidence="24" key="2">
    <citation type="journal article" date="2019" name="Mol. Ecol. Resour.">
        <title>Phylogenomics using low-depth whole genome sequencing: A case study with the olive tribe.</title>
        <authorList>
            <person name="Olofsson J.K."/>
            <person name="Cantera I."/>
            <person name="Van de Paer C."/>
            <person name="Hong-Wa C."/>
            <person name="Zedane L."/>
            <person name="Dunning L.T."/>
            <person name="Alberti A."/>
            <person name="Christin P.A."/>
            <person name="Besnard G."/>
        </authorList>
    </citation>
    <scope>NUCLEOTIDE SEQUENCE</scope>
</reference>
<keyword evidence="9 20" id="KW-0812">Transmembrane</keyword>
<evidence type="ECO:0000256" key="5">
    <source>
        <dbReference type="ARBA" id="ARBA00018648"/>
    </source>
</evidence>
<dbReference type="PRINTS" id="PR01435">
    <property type="entry name" value="NPOXDRDTASE5"/>
</dbReference>
<keyword evidence="17 20" id="KW-0472">Membrane</keyword>
<feature type="transmembrane region" description="Helical" evidence="20">
    <location>
        <begin position="424"/>
        <end position="447"/>
    </location>
</feature>
<feature type="transmembrane region" description="Helical" evidence="20">
    <location>
        <begin position="121"/>
        <end position="139"/>
    </location>
</feature>
<evidence type="ECO:0000256" key="8">
    <source>
        <dbReference type="ARBA" id="ARBA00022640"/>
    </source>
</evidence>
<feature type="transmembrane region" description="Helical" evidence="20">
    <location>
        <begin position="718"/>
        <end position="737"/>
    </location>
</feature>
<evidence type="ECO:0000256" key="13">
    <source>
        <dbReference type="ARBA" id="ARBA00022967"/>
    </source>
</evidence>
<dbReference type="GO" id="GO:0008137">
    <property type="term" value="F:NADH dehydrogenase (ubiquinone) activity"/>
    <property type="evidence" value="ECO:0007669"/>
    <property type="project" value="InterPro"/>
</dbReference>
<feature type="domain" description="NADH-Ubiquinone oxidoreductase (complex I) chain 5 N-terminal" evidence="22">
    <location>
        <begin position="75"/>
        <end position="125"/>
    </location>
</feature>
<comment type="catalytic activity">
    <reaction evidence="18 20">
        <text>a plastoquinone + NADPH + (n+1) H(+)(in) = a plastoquinol + NADP(+) + n H(+)(out)</text>
        <dbReference type="Rhea" id="RHEA:42612"/>
        <dbReference type="Rhea" id="RHEA-COMP:9561"/>
        <dbReference type="Rhea" id="RHEA-COMP:9562"/>
        <dbReference type="ChEBI" id="CHEBI:15378"/>
        <dbReference type="ChEBI" id="CHEBI:17757"/>
        <dbReference type="ChEBI" id="CHEBI:57783"/>
        <dbReference type="ChEBI" id="CHEBI:58349"/>
        <dbReference type="ChEBI" id="CHEBI:62192"/>
    </reaction>
</comment>
<feature type="domain" description="NADH:ubiquinone/plastoquinone oxidoreductase chloroplast chain 5 C-terminal" evidence="23">
    <location>
        <begin position="448"/>
        <end position="685"/>
    </location>
</feature>
<feature type="transmembrane region" description="Helical" evidence="20">
    <location>
        <begin position="262"/>
        <end position="287"/>
    </location>
</feature>
<evidence type="ECO:0000256" key="1">
    <source>
        <dbReference type="ARBA" id="ARBA00004059"/>
    </source>
</evidence>
<evidence type="ECO:0000313" key="24">
    <source>
        <dbReference type="EMBL" id="QCG71146.1"/>
    </source>
</evidence>
<feature type="transmembrane region" description="Helical" evidence="20">
    <location>
        <begin position="187"/>
        <end position="205"/>
    </location>
</feature>
<dbReference type="InterPro" id="IPR001516">
    <property type="entry name" value="Proton_antipo_N"/>
</dbReference>